<name>A0A3M6TNC9_POCDA</name>
<dbReference type="AlphaFoldDB" id="A0A3M6TNC9"/>
<evidence type="ECO:0000313" key="3">
    <source>
        <dbReference type="Proteomes" id="UP000275408"/>
    </source>
</evidence>
<proteinExistence type="predicted"/>
<evidence type="ECO:0000313" key="2">
    <source>
        <dbReference type="EMBL" id="RMX42818.1"/>
    </source>
</evidence>
<protein>
    <submittedName>
        <fullName evidence="2">Uncharacterized protein</fullName>
    </submittedName>
</protein>
<evidence type="ECO:0000256" key="1">
    <source>
        <dbReference type="SAM" id="MobiDB-lite"/>
    </source>
</evidence>
<accession>A0A3M6TNC9</accession>
<sequence length="210" mass="22663">MENNLLRALVNGIDMYFHRRVFIIEMFFYAVVDEACRATYALLITAVTRELYVFNINALPGIMPTTMGLVVAPPAIVPPTIKQDDDKLHNRSTSPASLGVAKWIIFLAAIFKSAAIVVFPSNSKSTLSPLSPFGPVLEGVRGLKGDTGPQGPKGDKGDKGDFGSDGKTAMAADLNMASKKIIHLATPSDANDDVNKSYVDTQTNNFLKTD</sequence>
<dbReference type="Proteomes" id="UP000275408">
    <property type="component" value="Unassembled WGS sequence"/>
</dbReference>
<feature type="region of interest" description="Disordered" evidence="1">
    <location>
        <begin position="141"/>
        <end position="167"/>
    </location>
</feature>
<organism evidence="2 3">
    <name type="scientific">Pocillopora damicornis</name>
    <name type="common">Cauliflower coral</name>
    <name type="synonym">Millepora damicornis</name>
    <dbReference type="NCBI Taxonomy" id="46731"/>
    <lineage>
        <taxon>Eukaryota</taxon>
        <taxon>Metazoa</taxon>
        <taxon>Cnidaria</taxon>
        <taxon>Anthozoa</taxon>
        <taxon>Hexacorallia</taxon>
        <taxon>Scleractinia</taxon>
        <taxon>Astrocoeniina</taxon>
        <taxon>Pocilloporidae</taxon>
        <taxon>Pocillopora</taxon>
    </lineage>
</organism>
<dbReference type="EMBL" id="RCHS01003258">
    <property type="protein sequence ID" value="RMX42818.1"/>
    <property type="molecule type" value="Genomic_DNA"/>
</dbReference>
<dbReference type="Gene3D" id="1.20.5.320">
    <property type="entry name" value="6-Phosphogluconate Dehydrogenase, domain 3"/>
    <property type="match status" value="1"/>
</dbReference>
<feature type="compositionally biased region" description="Basic and acidic residues" evidence="1">
    <location>
        <begin position="153"/>
        <end position="164"/>
    </location>
</feature>
<gene>
    <name evidence="2" type="ORF">pdam_00022490</name>
</gene>
<keyword evidence="3" id="KW-1185">Reference proteome</keyword>
<reference evidence="2 3" key="1">
    <citation type="journal article" date="2018" name="Sci. Rep.">
        <title>Comparative analysis of the Pocillopora damicornis genome highlights role of immune system in coral evolution.</title>
        <authorList>
            <person name="Cunning R."/>
            <person name="Bay R.A."/>
            <person name="Gillette P."/>
            <person name="Baker A.C."/>
            <person name="Traylor-Knowles N."/>
        </authorList>
    </citation>
    <scope>NUCLEOTIDE SEQUENCE [LARGE SCALE GENOMIC DNA]</scope>
    <source>
        <strain evidence="2">RSMAS</strain>
        <tissue evidence="2">Whole animal</tissue>
    </source>
</reference>
<comment type="caution">
    <text evidence="2">The sequence shown here is derived from an EMBL/GenBank/DDBJ whole genome shotgun (WGS) entry which is preliminary data.</text>
</comment>